<evidence type="ECO:0000313" key="2">
    <source>
        <dbReference type="EMBL" id="PBK73234.1"/>
    </source>
</evidence>
<keyword evidence="1" id="KW-0175">Coiled coil</keyword>
<accession>A0A2H3BW75</accession>
<dbReference type="Gene3D" id="1.20.1280.50">
    <property type="match status" value="1"/>
</dbReference>
<feature type="coiled-coil region" evidence="1">
    <location>
        <begin position="69"/>
        <end position="124"/>
    </location>
</feature>
<evidence type="ECO:0000256" key="1">
    <source>
        <dbReference type="SAM" id="Coils"/>
    </source>
</evidence>
<keyword evidence="3" id="KW-1185">Reference proteome</keyword>
<dbReference type="InterPro" id="IPR032675">
    <property type="entry name" value="LRR_dom_sf"/>
</dbReference>
<protein>
    <submittedName>
        <fullName evidence="2">Uncharacterized protein</fullName>
    </submittedName>
</protein>
<sequence>MTFPVIVKQWKTSRIRKPVTGGRPYFQQGCACPNHNLQSHDFPPDRHSLKDPNLARLAGSNDRPLDGEVATLQAMIASYEADIRDLDAEESRLVQFINNMKDRILCAEQNVDALRQERQSISDAIIERKRILNPVRRLPAEILLRIFRLTTIFPIPWSLPETEEEEGWDIHPPKNMLWTIEGVCKQWNTVIFSFSELWSSINIIITDDNFGDTARGTAYSRLLGMQLDRSRNHLLSLCIWNDGNQSSFIKLPTAITTILFSFSTRVERLHLYLPAQIISDIPSLDLTLPSLNELCIFPTNIVAMEHYQGLDLFRCPNLRFMHVIDVVTPLFYFQLPWTQITTFTSDSALYSEHPSGPNPQTCLLVMQKLTQLEECHLRLELETPPEDWAGEVLPVVCPDLRVLALSSWGFEEHLPLKELVDELVTPSLTQFQVVCCRNYRQRESEETFTAIRDLLERSGPPRITTLHFDHGRALQEDLLQVLKTCPTLEDIRLTDIDDSAISDETLFQLTLRVDGTTPLLPRLHTLHISGAMSFNVQVFVDMVESRWTLSHAQSPPVRRLGEVNLCRFLDSEDSDEPDEDEVERITVLSALDVCRAQGMDVTLGTKVQE</sequence>
<dbReference type="EMBL" id="KZ293420">
    <property type="protein sequence ID" value="PBK73234.1"/>
    <property type="molecule type" value="Genomic_DNA"/>
</dbReference>
<dbReference type="Gene3D" id="3.80.10.10">
    <property type="entry name" value="Ribonuclease Inhibitor"/>
    <property type="match status" value="1"/>
</dbReference>
<reference evidence="3" key="1">
    <citation type="journal article" date="2017" name="Nat. Ecol. Evol.">
        <title>Genome expansion and lineage-specific genetic innovations in the forest pathogenic fungi Armillaria.</title>
        <authorList>
            <person name="Sipos G."/>
            <person name="Prasanna A.N."/>
            <person name="Walter M.C."/>
            <person name="O'Connor E."/>
            <person name="Balint B."/>
            <person name="Krizsan K."/>
            <person name="Kiss B."/>
            <person name="Hess J."/>
            <person name="Varga T."/>
            <person name="Slot J."/>
            <person name="Riley R."/>
            <person name="Boka B."/>
            <person name="Rigling D."/>
            <person name="Barry K."/>
            <person name="Lee J."/>
            <person name="Mihaltcheva S."/>
            <person name="LaButti K."/>
            <person name="Lipzen A."/>
            <person name="Waldron R."/>
            <person name="Moloney N.M."/>
            <person name="Sperisen C."/>
            <person name="Kredics L."/>
            <person name="Vagvoelgyi C."/>
            <person name="Patrignani A."/>
            <person name="Fitzpatrick D."/>
            <person name="Nagy I."/>
            <person name="Doyle S."/>
            <person name="Anderson J.B."/>
            <person name="Grigoriev I.V."/>
            <person name="Gueldener U."/>
            <person name="Muensterkoetter M."/>
            <person name="Nagy L.G."/>
        </authorList>
    </citation>
    <scope>NUCLEOTIDE SEQUENCE [LARGE SCALE GENOMIC DNA]</scope>
    <source>
        <strain evidence="3">28-4</strain>
    </source>
</reference>
<organism evidence="2 3">
    <name type="scientific">Armillaria solidipes</name>
    <dbReference type="NCBI Taxonomy" id="1076256"/>
    <lineage>
        <taxon>Eukaryota</taxon>
        <taxon>Fungi</taxon>
        <taxon>Dikarya</taxon>
        <taxon>Basidiomycota</taxon>
        <taxon>Agaricomycotina</taxon>
        <taxon>Agaricomycetes</taxon>
        <taxon>Agaricomycetidae</taxon>
        <taxon>Agaricales</taxon>
        <taxon>Marasmiineae</taxon>
        <taxon>Physalacriaceae</taxon>
        <taxon>Armillaria</taxon>
    </lineage>
</organism>
<dbReference type="STRING" id="1076256.A0A2H3BW75"/>
<gene>
    <name evidence="2" type="ORF">ARMSODRAFT_1062784</name>
</gene>
<name>A0A2H3BW75_9AGAR</name>
<dbReference type="Proteomes" id="UP000218334">
    <property type="component" value="Unassembled WGS sequence"/>
</dbReference>
<evidence type="ECO:0000313" key="3">
    <source>
        <dbReference type="Proteomes" id="UP000218334"/>
    </source>
</evidence>
<dbReference type="AlphaFoldDB" id="A0A2H3BW75"/>
<proteinExistence type="predicted"/>
<dbReference type="SUPFAM" id="SSF52047">
    <property type="entry name" value="RNI-like"/>
    <property type="match status" value="1"/>
</dbReference>